<dbReference type="GO" id="GO:0006167">
    <property type="term" value="P:AMP biosynthetic process"/>
    <property type="evidence" value="ECO:0007669"/>
    <property type="project" value="TreeGrafter"/>
</dbReference>
<dbReference type="PANTHER" id="PTHR21340:SF0">
    <property type="entry name" value="BIS(5'-NUCLEOSYL)-TETRAPHOSPHATASE [ASYMMETRICAL]"/>
    <property type="match status" value="1"/>
</dbReference>
<dbReference type="InterPro" id="IPR029033">
    <property type="entry name" value="His_PPase_superfam"/>
</dbReference>
<dbReference type="InterPro" id="IPR015797">
    <property type="entry name" value="NUDIX_hydrolase-like_dom_sf"/>
</dbReference>
<evidence type="ECO:0000313" key="3">
    <source>
        <dbReference type="EMBL" id="STD04282.1"/>
    </source>
</evidence>
<dbReference type="EMBL" id="UFYA01000001">
    <property type="protein sequence ID" value="STD04282.1"/>
    <property type="molecule type" value="Genomic_DNA"/>
</dbReference>
<dbReference type="InterPro" id="IPR013078">
    <property type="entry name" value="His_Pase_superF_clade-1"/>
</dbReference>
<dbReference type="SMART" id="SM00855">
    <property type="entry name" value="PGAM"/>
    <property type="match status" value="1"/>
</dbReference>
<keyword evidence="1" id="KW-0378">Hydrolase</keyword>
<name>A0AA46GZL3_9MICO</name>
<dbReference type="PROSITE" id="PS51462">
    <property type="entry name" value="NUDIX"/>
    <property type="match status" value="1"/>
</dbReference>
<gene>
    <name evidence="3" type="ORF">NCTC7915_00231</name>
</gene>
<evidence type="ECO:0000259" key="2">
    <source>
        <dbReference type="PROSITE" id="PS51462"/>
    </source>
</evidence>
<dbReference type="SUPFAM" id="SSF55811">
    <property type="entry name" value="Nudix"/>
    <property type="match status" value="1"/>
</dbReference>
<dbReference type="PROSITE" id="PS00893">
    <property type="entry name" value="NUDIX_BOX"/>
    <property type="match status" value="1"/>
</dbReference>
<dbReference type="Gene3D" id="3.40.50.1240">
    <property type="entry name" value="Phosphoglycerate mutase-like"/>
    <property type="match status" value="1"/>
</dbReference>
<dbReference type="Pfam" id="PF00300">
    <property type="entry name" value="His_Phos_1"/>
    <property type="match status" value="1"/>
</dbReference>
<evidence type="ECO:0000256" key="1">
    <source>
        <dbReference type="ARBA" id="ARBA00022801"/>
    </source>
</evidence>
<dbReference type="RefSeq" id="WP_115029262.1">
    <property type="nucleotide sequence ID" value="NZ_UFYA01000001.1"/>
</dbReference>
<comment type="caution">
    <text evidence="3">The sequence shown here is derived from an EMBL/GenBank/DDBJ whole genome shotgun (WGS) entry which is preliminary data.</text>
</comment>
<dbReference type="InterPro" id="IPR020084">
    <property type="entry name" value="NUDIX_hydrolase_CS"/>
</dbReference>
<dbReference type="CDD" id="cd07067">
    <property type="entry name" value="HP_PGM_like"/>
    <property type="match status" value="1"/>
</dbReference>
<sequence length="312" mass="34858">MSKNTTIRAAGTIPWRKSPNGIEVALVHRPHHNDWSWPKGHLDPGERSPIAAIRETHEETGLNIRLGVPLPTTQYTVNTRPKIVDYWSATITGGTGKLLHEVDQVAWLTIPEALTTLTYERDQIPLLELQRHHHENTLATAPLIFVRHALAVPRKQWRKHDQRRPLSKDGLAQAKALPPLLQAYNVHRLVSSSSERCATTFHWASKKLTVPIRQTDRLTEEGFAAHPKAARRCVDKLTDWIRKKGLGAALCTHGPLVETLLTSLAHDAPDKDTAHVLLDAAHNGMDKGEAIAIHLAVNASDRHIVAIRRHRA</sequence>
<accession>A0AA46GZL3</accession>
<dbReference type="GO" id="GO:0004081">
    <property type="term" value="F:bis(5'-nucleosyl)-tetraphosphatase (asymmetrical) activity"/>
    <property type="evidence" value="ECO:0007669"/>
    <property type="project" value="TreeGrafter"/>
</dbReference>
<reference evidence="3 4" key="1">
    <citation type="submission" date="2018-06" db="EMBL/GenBank/DDBJ databases">
        <authorList>
            <consortium name="Pathogen Informatics"/>
            <person name="Doyle S."/>
        </authorList>
    </citation>
    <scope>NUCLEOTIDE SEQUENCE [LARGE SCALE GENOMIC DNA]</scope>
    <source>
        <strain evidence="3 4">NCTC7915</strain>
    </source>
</reference>
<evidence type="ECO:0000313" key="4">
    <source>
        <dbReference type="Proteomes" id="UP000254118"/>
    </source>
</evidence>
<dbReference type="InterPro" id="IPR051325">
    <property type="entry name" value="Nudix_hydrolase_domain"/>
</dbReference>
<dbReference type="Gene3D" id="3.90.79.10">
    <property type="entry name" value="Nucleoside Triphosphate Pyrophosphohydrolase"/>
    <property type="match status" value="1"/>
</dbReference>
<dbReference type="SUPFAM" id="SSF53254">
    <property type="entry name" value="Phosphoglycerate mutase-like"/>
    <property type="match status" value="1"/>
</dbReference>
<dbReference type="Proteomes" id="UP000254118">
    <property type="component" value="Unassembled WGS sequence"/>
</dbReference>
<dbReference type="PANTHER" id="PTHR21340">
    <property type="entry name" value="DIADENOSINE 5,5-P1,P4-TETRAPHOSPHATE PYROPHOSPHOHYDROLASE MUTT"/>
    <property type="match status" value="1"/>
</dbReference>
<dbReference type="AlphaFoldDB" id="A0AA46GZL3"/>
<dbReference type="CDD" id="cd03673">
    <property type="entry name" value="NUDIX_Ap6A_hydrolase"/>
    <property type="match status" value="1"/>
</dbReference>
<dbReference type="GO" id="GO:0006754">
    <property type="term" value="P:ATP biosynthetic process"/>
    <property type="evidence" value="ECO:0007669"/>
    <property type="project" value="TreeGrafter"/>
</dbReference>
<dbReference type="Pfam" id="PF00293">
    <property type="entry name" value="NUDIX"/>
    <property type="match status" value="1"/>
</dbReference>
<organism evidence="3 4">
    <name type="scientific">Dermatophilus congolensis</name>
    <dbReference type="NCBI Taxonomy" id="1863"/>
    <lineage>
        <taxon>Bacteria</taxon>
        <taxon>Bacillati</taxon>
        <taxon>Actinomycetota</taxon>
        <taxon>Actinomycetes</taxon>
        <taxon>Micrococcales</taxon>
        <taxon>Dermatophilaceae</taxon>
        <taxon>Dermatophilus</taxon>
    </lineage>
</organism>
<dbReference type="InterPro" id="IPR000086">
    <property type="entry name" value="NUDIX_hydrolase_dom"/>
</dbReference>
<protein>
    <submittedName>
        <fullName evidence="3">Pyrimidine (Deoxy)nucleoside triphosphate pyrophosphohydrolase</fullName>
    </submittedName>
</protein>
<proteinExistence type="predicted"/>
<feature type="domain" description="Nudix hydrolase" evidence="2">
    <location>
        <begin position="5"/>
        <end position="130"/>
    </location>
</feature>